<accession>A0AA44FA75</accession>
<dbReference type="RefSeq" id="WP_174021587.1">
    <property type="nucleotide sequence ID" value="NZ_JAAMAW010000022.1"/>
</dbReference>
<comment type="caution">
    <text evidence="2">The sequence shown here is derived from an EMBL/GenBank/DDBJ whole genome shotgun (WGS) entry which is preliminary data.</text>
</comment>
<dbReference type="AlphaFoldDB" id="A0AA44FA75"/>
<reference evidence="2" key="1">
    <citation type="journal article" date="2020" name="Science">
        <title>Unexpected conservation and global transmission of agrobacterial virulence plasmids.</title>
        <authorList>
            <person name="Weisberg A.J."/>
            <person name="Davis E.W. 2nd"/>
            <person name="Tabima J."/>
            <person name="Belcher M.S."/>
            <person name="Miller M."/>
            <person name="Kuo C.H."/>
            <person name="Loper J.E."/>
            <person name="Grunwald N.J."/>
            <person name="Putnam M.L."/>
            <person name="Chang J.H."/>
        </authorList>
    </citation>
    <scope>NUCLEOTIDE SEQUENCE</scope>
    <source>
        <strain evidence="2">17-1853-1a</strain>
    </source>
</reference>
<dbReference type="EMBL" id="JAAMAY010000043">
    <property type="protein sequence ID" value="NTC32077.1"/>
    <property type="molecule type" value="Genomic_DNA"/>
</dbReference>
<proteinExistence type="predicted"/>
<evidence type="ECO:0000313" key="3">
    <source>
        <dbReference type="Proteomes" id="UP000702952"/>
    </source>
</evidence>
<organism evidence="2 3">
    <name type="scientific">Agrobacterium tumefaciens</name>
    <dbReference type="NCBI Taxonomy" id="358"/>
    <lineage>
        <taxon>Bacteria</taxon>
        <taxon>Pseudomonadati</taxon>
        <taxon>Pseudomonadota</taxon>
        <taxon>Alphaproteobacteria</taxon>
        <taxon>Hyphomicrobiales</taxon>
        <taxon>Rhizobiaceae</taxon>
        <taxon>Rhizobium/Agrobacterium group</taxon>
        <taxon>Agrobacterium</taxon>
        <taxon>Agrobacterium tumefaciens complex</taxon>
    </lineage>
</organism>
<protein>
    <submittedName>
        <fullName evidence="2">Uncharacterized protein</fullName>
    </submittedName>
</protein>
<evidence type="ECO:0000256" key="1">
    <source>
        <dbReference type="SAM" id="MobiDB-lite"/>
    </source>
</evidence>
<feature type="region of interest" description="Disordered" evidence="1">
    <location>
        <begin position="285"/>
        <end position="322"/>
    </location>
</feature>
<feature type="compositionally biased region" description="Basic and acidic residues" evidence="1">
    <location>
        <begin position="303"/>
        <end position="322"/>
    </location>
</feature>
<dbReference type="Proteomes" id="UP000702952">
    <property type="component" value="Unassembled WGS sequence"/>
</dbReference>
<sequence>MHAVDVELFDAMQVRETEKMDRELFVFVDETTWPAAPGLPAIPASFGTGAQTFDVNIPALLLTIGYLTTPSHASGVSLSEFWAWVRYLHAVADAPDLRLTPAFFELDAHQKTILSDDFGMGAPIYWLMDRLQLGPIADGRYFIDRVAASVGATATKPKKRGPGKSPDFVAQDTSGIWHIIECKGTQTGNGYREQQLGALGPPPTGAIAQKRTITFPPGYSGQRLACGLQIGVQGGAHGSSLRIIDPPGEEKFAVDEDEMIYANDAIIRAASAKSLRLAGFGASSAAMSAPSGATPRSRPTSGRYERMRRETVDDKKARAEDELKNRRDRAAFTADKRRYLGRQMDFDLPAPITVGKSTFRSVRVRYGVSLDFLGELSNHPLVEDPIQEVDGDLAAAKERTTTDEAGKGARMHVGEAFVSEINLRS</sequence>
<name>A0AA44FA75_AGRTU</name>
<gene>
    <name evidence="2" type="ORF">G6M46_28455</name>
</gene>
<evidence type="ECO:0000313" key="2">
    <source>
        <dbReference type="EMBL" id="NTC32077.1"/>
    </source>
</evidence>